<keyword evidence="10" id="KW-1185">Reference proteome</keyword>
<dbReference type="AlphaFoldDB" id="D1C1X7"/>
<dbReference type="EMBL" id="CP001823">
    <property type="protein sequence ID" value="ACZ38244.1"/>
    <property type="molecule type" value="Genomic_DNA"/>
</dbReference>
<evidence type="ECO:0000256" key="3">
    <source>
        <dbReference type="ARBA" id="ARBA00022679"/>
    </source>
</evidence>
<dbReference type="HOGENOM" id="CLU_615238_0_0_0"/>
<evidence type="ECO:0000256" key="7">
    <source>
        <dbReference type="ARBA" id="ARBA00024033"/>
    </source>
</evidence>
<feature type="transmembrane region" description="Helical" evidence="8">
    <location>
        <begin position="327"/>
        <end position="343"/>
    </location>
</feature>
<keyword evidence="3" id="KW-0808">Transferase</keyword>
<name>D1C1X7_SPHTD</name>
<comment type="subcellular location">
    <subcellularLocation>
        <location evidence="1">Cell membrane</location>
        <topology evidence="1">Multi-pass membrane protein</topology>
    </subcellularLocation>
</comment>
<proteinExistence type="inferred from homology"/>
<dbReference type="InParanoid" id="D1C1X7"/>
<evidence type="ECO:0000313" key="10">
    <source>
        <dbReference type="Proteomes" id="UP000002027"/>
    </source>
</evidence>
<reference evidence="10" key="1">
    <citation type="submission" date="2009-11" db="EMBL/GenBank/DDBJ databases">
        <title>The complete chromosome 1 of Sphaerobacter thermophilus DSM 20745.</title>
        <authorList>
            <person name="Lucas S."/>
            <person name="Copeland A."/>
            <person name="Lapidus A."/>
            <person name="Glavina del Rio T."/>
            <person name="Dalin E."/>
            <person name="Tice H."/>
            <person name="Bruce D."/>
            <person name="Goodwin L."/>
            <person name="Pitluck S."/>
            <person name="Kyrpides N."/>
            <person name="Mavromatis K."/>
            <person name="Ivanova N."/>
            <person name="Mikhailova N."/>
            <person name="LaButti K.M."/>
            <person name="Clum A."/>
            <person name="Sun H.I."/>
            <person name="Brettin T."/>
            <person name="Detter J.C."/>
            <person name="Han C."/>
            <person name="Larimer F."/>
            <person name="Land M."/>
            <person name="Hauser L."/>
            <person name="Markowitz V."/>
            <person name="Cheng J.F."/>
            <person name="Hugenholtz P."/>
            <person name="Woyke T."/>
            <person name="Wu D."/>
            <person name="Steenblock K."/>
            <person name="Schneider S."/>
            <person name="Pukall R."/>
            <person name="Goeker M."/>
            <person name="Klenk H.P."/>
            <person name="Eisen J.A."/>
        </authorList>
    </citation>
    <scope>NUCLEOTIDE SEQUENCE [LARGE SCALE GENOMIC DNA]</scope>
    <source>
        <strain evidence="10">ATCC 49802 / DSM 20745 / S 6022</strain>
    </source>
</reference>
<evidence type="ECO:0000256" key="4">
    <source>
        <dbReference type="ARBA" id="ARBA00022692"/>
    </source>
</evidence>
<evidence type="ECO:0000256" key="2">
    <source>
        <dbReference type="ARBA" id="ARBA00022475"/>
    </source>
</evidence>
<evidence type="ECO:0000256" key="5">
    <source>
        <dbReference type="ARBA" id="ARBA00022989"/>
    </source>
</evidence>
<comment type="similarity">
    <text evidence="7">Belongs to the glycosyltransferase 87 family.</text>
</comment>
<dbReference type="Proteomes" id="UP000002027">
    <property type="component" value="Chromosome 1"/>
</dbReference>
<dbReference type="GO" id="GO:0016758">
    <property type="term" value="F:hexosyltransferase activity"/>
    <property type="evidence" value="ECO:0007669"/>
    <property type="project" value="InterPro"/>
</dbReference>
<feature type="transmembrane region" description="Helical" evidence="8">
    <location>
        <begin position="113"/>
        <end position="138"/>
    </location>
</feature>
<keyword evidence="6 8" id="KW-0472">Membrane</keyword>
<feature type="transmembrane region" description="Helical" evidence="8">
    <location>
        <begin position="29"/>
        <end position="50"/>
    </location>
</feature>
<feature type="transmembrane region" description="Helical" evidence="8">
    <location>
        <begin position="295"/>
        <end position="315"/>
    </location>
</feature>
<protein>
    <recommendedName>
        <fullName evidence="11">DUF2029 domain-containing protein</fullName>
    </recommendedName>
</protein>
<keyword evidence="2" id="KW-1003">Cell membrane</keyword>
<evidence type="ECO:0000313" key="9">
    <source>
        <dbReference type="EMBL" id="ACZ38244.1"/>
    </source>
</evidence>
<evidence type="ECO:0000256" key="8">
    <source>
        <dbReference type="SAM" id="Phobius"/>
    </source>
</evidence>
<dbReference type="RefSeq" id="WP_012871291.1">
    <property type="nucleotide sequence ID" value="NC_013523.1"/>
</dbReference>
<dbReference type="KEGG" id="sti:Sthe_0807"/>
<dbReference type="InterPro" id="IPR018584">
    <property type="entry name" value="GT87"/>
</dbReference>
<keyword evidence="4 8" id="KW-0812">Transmembrane</keyword>
<feature type="transmembrane region" description="Helical" evidence="8">
    <location>
        <begin position="349"/>
        <end position="366"/>
    </location>
</feature>
<evidence type="ECO:0000256" key="1">
    <source>
        <dbReference type="ARBA" id="ARBA00004651"/>
    </source>
</evidence>
<feature type="transmembrane region" description="Helical" evidence="8">
    <location>
        <begin position="159"/>
        <end position="182"/>
    </location>
</feature>
<evidence type="ECO:0008006" key="11">
    <source>
        <dbReference type="Google" id="ProtNLM"/>
    </source>
</evidence>
<accession>D1C1X7</accession>
<dbReference type="STRING" id="479434.Sthe_0807"/>
<keyword evidence="5 8" id="KW-1133">Transmembrane helix</keyword>
<feature type="transmembrane region" description="Helical" evidence="8">
    <location>
        <begin position="230"/>
        <end position="250"/>
    </location>
</feature>
<dbReference type="GO" id="GO:0005886">
    <property type="term" value="C:plasma membrane"/>
    <property type="evidence" value="ECO:0007669"/>
    <property type="project" value="UniProtKB-SubCell"/>
</dbReference>
<evidence type="ECO:0000256" key="6">
    <source>
        <dbReference type="ARBA" id="ARBA00023136"/>
    </source>
</evidence>
<reference evidence="9 10" key="2">
    <citation type="journal article" date="2010" name="Stand. Genomic Sci.">
        <title>Complete genome sequence of Desulfohalobium retbaense type strain (HR(100)).</title>
        <authorList>
            <person name="Spring S."/>
            <person name="Nolan M."/>
            <person name="Lapidus A."/>
            <person name="Glavina Del Rio T."/>
            <person name="Copeland A."/>
            <person name="Tice H."/>
            <person name="Cheng J.F."/>
            <person name="Lucas S."/>
            <person name="Land M."/>
            <person name="Chen F."/>
            <person name="Bruce D."/>
            <person name="Goodwin L."/>
            <person name="Pitluck S."/>
            <person name="Ivanova N."/>
            <person name="Mavromatis K."/>
            <person name="Mikhailova N."/>
            <person name="Pati A."/>
            <person name="Chen A."/>
            <person name="Palaniappan K."/>
            <person name="Hauser L."/>
            <person name="Chang Y.J."/>
            <person name="Jeffries C.D."/>
            <person name="Munk C."/>
            <person name="Kiss H."/>
            <person name="Chain P."/>
            <person name="Han C."/>
            <person name="Brettin T."/>
            <person name="Detter J.C."/>
            <person name="Schuler E."/>
            <person name="Goker M."/>
            <person name="Rohde M."/>
            <person name="Bristow J."/>
            <person name="Eisen J.A."/>
            <person name="Markowitz V."/>
            <person name="Hugenholtz P."/>
            <person name="Kyrpides N.C."/>
            <person name="Klenk H.P."/>
        </authorList>
    </citation>
    <scope>NUCLEOTIDE SEQUENCE [LARGE SCALE GENOMIC DNA]</scope>
    <source>
        <strain evidence="10">ATCC 49802 / DSM 20745 / S 6022</strain>
    </source>
</reference>
<feature type="transmembrane region" description="Helical" evidence="8">
    <location>
        <begin position="397"/>
        <end position="418"/>
    </location>
</feature>
<gene>
    <name evidence="9" type="ordered locus">Sthe_0807</name>
</gene>
<feature type="transmembrane region" description="Helical" evidence="8">
    <location>
        <begin position="373"/>
        <end position="391"/>
    </location>
</feature>
<sequence>MKVTITHPEGDAEGTARFRTPTRRLAETAGALLPAMLTVLVSIMAVTMMLQSLVHGWIGWPAFDYRAFAAAGRAFIEHGAVGAYDLPTLTRVGRELVGSDDATIPVAPYPPAFLLLLAPFGLLPFIQGFFVWFLINLAGALYSLHSLAARFTSHRRKMVLLSVLSLPVLDGLLVGQPIALLLLGMSGLYRSLESGRDGRAGLWGGLLLFKPQYVVLLTLVLALKRRWRVLGGFAISGAGLALMSVLAAGLDGVRAYLHLLGGTGAIDSDVLGINPEAMMTWRGLVVHLAPDAPDIVAGGVVVLLTALTAVAMVPVWRGAWLPGSPRFALQMLATTAAGLLVSYHSHTHGAALLVVPLLAAAASGVLPRSAQVLVILGLLVSSALVILLAWQEIVWRPAVAVLFVAVCGGLLMVGLSAFRRSSPERRTALAVPRREARVSSEAGPS</sequence>
<organism evidence="9 10">
    <name type="scientific">Sphaerobacter thermophilus (strain ATCC 49802 / DSM 20745 / KCCM 41009 / NCIMB 13125 / S 6022)</name>
    <dbReference type="NCBI Taxonomy" id="479434"/>
    <lineage>
        <taxon>Bacteria</taxon>
        <taxon>Pseudomonadati</taxon>
        <taxon>Thermomicrobiota</taxon>
        <taxon>Thermomicrobia</taxon>
        <taxon>Sphaerobacterales</taxon>
        <taxon>Sphaerobacterineae</taxon>
        <taxon>Sphaerobacteraceae</taxon>
        <taxon>Sphaerobacter</taxon>
    </lineage>
</organism>
<feature type="transmembrane region" description="Helical" evidence="8">
    <location>
        <begin position="202"/>
        <end position="223"/>
    </location>
</feature>
<dbReference type="Pfam" id="PF09594">
    <property type="entry name" value="GT87"/>
    <property type="match status" value="1"/>
</dbReference>